<name>A0A848LJC1_9BACT</name>
<dbReference type="SMART" id="SM00860">
    <property type="entry name" value="SMI1_KNR4"/>
    <property type="match status" value="1"/>
</dbReference>
<sequence>MKLQFTHGKEPLTPERIQEVEAQLGRKLPDEYKRFLLKQHGGHPEPCEFEFVRQGEKDWAVIAYFLNLGDEHETLSEYLISYEDRIPRDTLPIARDPGGNPILLAVSGKNQGKVYFWMREYEPDDPDEVQEYDHLGFVANSLDEFLGALTKRP</sequence>
<accession>A0A848LJC1</accession>
<gene>
    <name evidence="2" type="ORF">HG543_23385</name>
</gene>
<dbReference type="SUPFAM" id="SSF160631">
    <property type="entry name" value="SMI1/KNR4-like"/>
    <property type="match status" value="1"/>
</dbReference>
<feature type="domain" description="Knr4/Smi1-like" evidence="1">
    <location>
        <begin position="11"/>
        <end position="148"/>
    </location>
</feature>
<proteinExistence type="predicted"/>
<comment type="caution">
    <text evidence="2">The sequence shown here is derived from an EMBL/GenBank/DDBJ whole genome shotgun (WGS) entry which is preliminary data.</text>
</comment>
<dbReference type="Proteomes" id="UP000518300">
    <property type="component" value="Unassembled WGS sequence"/>
</dbReference>
<protein>
    <submittedName>
        <fullName evidence="2">SMI1/KNR4 family protein</fullName>
    </submittedName>
</protein>
<dbReference type="InterPro" id="IPR037883">
    <property type="entry name" value="Knr4/Smi1-like_sf"/>
</dbReference>
<dbReference type="AlphaFoldDB" id="A0A848LJC1"/>
<evidence type="ECO:0000313" key="3">
    <source>
        <dbReference type="Proteomes" id="UP000518300"/>
    </source>
</evidence>
<evidence type="ECO:0000259" key="1">
    <source>
        <dbReference type="SMART" id="SM00860"/>
    </source>
</evidence>
<dbReference type="InterPro" id="IPR018958">
    <property type="entry name" value="Knr4/Smi1-like_dom"/>
</dbReference>
<dbReference type="EMBL" id="JABBJJ010000110">
    <property type="protein sequence ID" value="NMO17778.1"/>
    <property type="molecule type" value="Genomic_DNA"/>
</dbReference>
<organism evidence="2 3">
    <name type="scientific">Pyxidicoccus fallax</name>
    <dbReference type="NCBI Taxonomy" id="394095"/>
    <lineage>
        <taxon>Bacteria</taxon>
        <taxon>Pseudomonadati</taxon>
        <taxon>Myxococcota</taxon>
        <taxon>Myxococcia</taxon>
        <taxon>Myxococcales</taxon>
        <taxon>Cystobacterineae</taxon>
        <taxon>Myxococcaceae</taxon>
        <taxon>Pyxidicoccus</taxon>
    </lineage>
</organism>
<dbReference type="Gene3D" id="3.40.1580.10">
    <property type="entry name" value="SMI1/KNR4-like"/>
    <property type="match status" value="1"/>
</dbReference>
<dbReference type="RefSeq" id="WP_169347059.1">
    <property type="nucleotide sequence ID" value="NZ_JABBJJ010000110.1"/>
</dbReference>
<reference evidence="2 3" key="1">
    <citation type="submission" date="2020-04" db="EMBL/GenBank/DDBJ databases">
        <title>Draft genome of Pyxidicoccus fallax type strain.</title>
        <authorList>
            <person name="Whitworth D.E."/>
        </authorList>
    </citation>
    <scope>NUCLEOTIDE SEQUENCE [LARGE SCALE GENOMIC DNA]</scope>
    <source>
        <strain evidence="2 3">DSM 14698</strain>
    </source>
</reference>
<dbReference type="Pfam" id="PF09346">
    <property type="entry name" value="SMI1_KNR4"/>
    <property type="match status" value="1"/>
</dbReference>
<keyword evidence="3" id="KW-1185">Reference proteome</keyword>
<evidence type="ECO:0000313" key="2">
    <source>
        <dbReference type="EMBL" id="NMO17778.1"/>
    </source>
</evidence>